<reference evidence="1" key="1">
    <citation type="submission" date="2019-09" db="EMBL/GenBank/DDBJ databases">
        <title>Draft genome information of white flower Hibiscus syriacus.</title>
        <authorList>
            <person name="Kim Y.-M."/>
        </authorList>
    </citation>
    <scope>NUCLEOTIDE SEQUENCE [LARGE SCALE GENOMIC DNA]</scope>
    <source>
        <strain evidence="1">YM2019G1</strain>
    </source>
</reference>
<organism evidence="1 2">
    <name type="scientific">Hibiscus syriacus</name>
    <name type="common">Rose of Sharon</name>
    <dbReference type="NCBI Taxonomy" id="106335"/>
    <lineage>
        <taxon>Eukaryota</taxon>
        <taxon>Viridiplantae</taxon>
        <taxon>Streptophyta</taxon>
        <taxon>Embryophyta</taxon>
        <taxon>Tracheophyta</taxon>
        <taxon>Spermatophyta</taxon>
        <taxon>Magnoliopsida</taxon>
        <taxon>eudicotyledons</taxon>
        <taxon>Gunneridae</taxon>
        <taxon>Pentapetalae</taxon>
        <taxon>rosids</taxon>
        <taxon>malvids</taxon>
        <taxon>Malvales</taxon>
        <taxon>Malvaceae</taxon>
        <taxon>Malvoideae</taxon>
        <taxon>Hibiscus</taxon>
    </lineage>
</organism>
<dbReference type="Proteomes" id="UP000436088">
    <property type="component" value="Unassembled WGS sequence"/>
</dbReference>
<name>A0A6A3BBY9_HIBSY</name>
<dbReference type="EMBL" id="VEPZ02000876">
    <property type="protein sequence ID" value="KAE8713561.1"/>
    <property type="molecule type" value="Genomic_DNA"/>
</dbReference>
<evidence type="ECO:0000313" key="1">
    <source>
        <dbReference type="EMBL" id="KAE8713561.1"/>
    </source>
</evidence>
<comment type="caution">
    <text evidence="1">The sequence shown here is derived from an EMBL/GenBank/DDBJ whole genome shotgun (WGS) entry which is preliminary data.</text>
</comment>
<accession>A0A6A3BBY9</accession>
<evidence type="ECO:0000313" key="2">
    <source>
        <dbReference type="Proteomes" id="UP000436088"/>
    </source>
</evidence>
<dbReference type="AlphaFoldDB" id="A0A6A3BBY9"/>
<sequence length="163" mass="17949">MATNVQPKIITTKHSTLERSVGRVSRIYSNPDSRDIVASRRPDSHRPRTILDVTKTVALAVVLGPGGFLRRPGYVVDGVVVIGALVLEAVVEAKGGGLLVIEGIVCQFEELRDENSRLLETIARKDEIIEMMEKEVDQFRHARNPNTTVSVSVVPTDHNIISK</sequence>
<proteinExistence type="predicted"/>
<protein>
    <submittedName>
        <fullName evidence="1">NAD(P)-linked oxidoreductase superfamily protein</fullName>
    </submittedName>
</protein>
<keyword evidence="2" id="KW-1185">Reference proteome</keyword>
<gene>
    <name evidence="1" type="ORF">F3Y22_tig00110206pilonHSYRG00113</name>
</gene>